<dbReference type="InterPro" id="IPR036322">
    <property type="entry name" value="WD40_repeat_dom_sf"/>
</dbReference>
<keyword evidence="3" id="KW-0677">Repeat</keyword>
<organism evidence="6 7">
    <name type="scientific">Aphidius gifuensis</name>
    <name type="common">Parasitoid wasp</name>
    <dbReference type="NCBI Taxonomy" id="684658"/>
    <lineage>
        <taxon>Eukaryota</taxon>
        <taxon>Metazoa</taxon>
        <taxon>Ecdysozoa</taxon>
        <taxon>Arthropoda</taxon>
        <taxon>Hexapoda</taxon>
        <taxon>Insecta</taxon>
        <taxon>Pterygota</taxon>
        <taxon>Neoptera</taxon>
        <taxon>Endopterygota</taxon>
        <taxon>Hymenoptera</taxon>
        <taxon>Apocrita</taxon>
        <taxon>Ichneumonoidea</taxon>
        <taxon>Braconidae</taxon>
        <taxon>Aphidiinae</taxon>
        <taxon>Aphidius</taxon>
    </lineage>
</organism>
<gene>
    <name evidence="6" type="ORF">HCN44_011416</name>
</gene>
<dbReference type="InterPro" id="IPR039328">
    <property type="entry name" value="WDR89"/>
</dbReference>
<feature type="region of interest" description="Disordered" evidence="5">
    <location>
        <begin position="1"/>
        <end position="20"/>
    </location>
</feature>
<sequence>MPKNNELNGSLKTSPDNVNKNHSLLEKREMILSMSDSVSSKDNYILNLSGTQSNEPEFRVCTGMSDYSCVVYNVGEKLTKIATLTDNKSPIVGTKFSTTSKNILYIATSTGGTTVCDLRAKGKIVGEFKDNSAEGKLKPLTSFDISIDDKLLAAGTEHIGGDAFILFWDVRYNNSKTADVTTNLLGGYWESHTDDITSLSFHPEKQNCLLSGSTDGLINMFDLTQTSEESALTICLNTESSVDKIGWLDNSDVWCTTHTHELQLWHHEDAIPFGKYDRAVVAKSLNNEHVENCYLINMHNRSDGEPFLLAGSSTPKSENLNALAVESDGFKVYLDFTENEQLVRDSWYHTKSGCLVTGGESSLLNIWKPTEEIINRMEKKSLSKLNGKTSIRDKGNRAKPY</sequence>
<name>A0A834XYS2_APHGI</name>
<evidence type="ECO:0000256" key="5">
    <source>
        <dbReference type="SAM" id="MobiDB-lite"/>
    </source>
</evidence>
<dbReference type="SUPFAM" id="SSF50978">
    <property type="entry name" value="WD40 repeat-like"/>
    <property type="match status" value="1"/>
</dbReference>
<proteinExistence type="predicted"/>
<dbReference type="InterPro" id="IPR001680">
    <property type="entry name" value="WD40_rpt"/>
</dbReference>
<keyword evidence="7" id="KW-1185">Reference proteome</keyword>
<reference evidence="6 7" key="1">
    <citation type="submission" date="2020-08" db="EMBL/GenBank/DDBJ databases">
        <title>Aphidius gifuensis genome sequencing and assembly.</title>
        <authorList>
            <person name="Du Z."/>
        </authorList>
    </citation>
    <scope>NUCLEOTIDE SEQUENCE [LARGE SCALE GENOMIC DNA]</scope>
    <source>
        <strain evidence="6">YNYX2018</strain>
        <tissue evidence="6">Adults</tissue>
    </source>
</reference>
<dbReference type="SMART" id="SM00320">
    <property type="entry name" value="WD40"/>
    <property type="match status" value="4"/>
</dbReference>
<evidence type="ECO:0000256" key="2">
    <source>
        <dbReference type="ARBA" id="ARBA00022574"/>
    </source>
</evidence>
<dbReference type="PROSITE" id="PS50082">
    <property type="entry name" value="WD_REPEATS_2"/>
    <property type="match status" value="1"/>
</dbReference>
<dbReference type="Pfam" id="PF00400">
    <property type="entry name" value="WD40"/>
    <property type="match status" value="1"/>
</dbReference>
<dbReference type="PANTHER" id="PTHR22889:SF0">
    <property type="entry name" value="WD REPEAT-CONTAINING PROTEIN 89"/>
    <property type="match status" value="1"/>
</dbReference>
<evidence type="ECO:0000313" key="6">
    <source>
        <dbReference type="EMBL" id="KAF7994147.1"/>
    </source>
</evidence>
<dbReference type="PANTHER" id="PTHR22889">
    <property type="entry name" value="WD REPEAT-CONTAINING PROTEIN 89"/>
    <property type="match status" value="1"/>
</dbReference>
<dbReference type="Gene3D" id="2.130.10.10">
    <property type="entry name" value="YVTN repeat-like/Quinoprotein amine dehydrogenase"/>
    <property type="match status" value="1"/>
</dbReference>
<evidence type="ECO:0000256" key="1">
    <source>
        <dbReference type="ARBA" id="ARBA00021125"/>
    </source>
</evidence>
<evidence type="ECO:0000256" key="4">
    <source>
        <dbReference type="PROSITE-ProRule" id="PRU00221"/>
    </source>
</evidence>
<dbReference type="AlphaFoldDB" id="A0A834XYS2"/>
<protein>
    <recommendedName>
        <fullName evidence="1">WD repeat-containing protein 89</fullName>
    </recommendedName>
</protein>
<evidence type="ECO:0000256" key="3">
    <source>
        <dbReference type="ARBA" id="ARBA00022737"/>
    </source>
</evidence>
<dbReference type="OrthoDB" id="25131at2759"/>
<feature type="repeat" description="WD" evidence="4">
    <location>
        <begin position="189"/>
        <end position="231"/>
    </location>
</feature>
<comment type="caution">
    <text evidence="6">The sequence shown here is derived from an EMBL/GenBank/DDBJ whole genome shotgun (WGS) entry which is preliminary data.</text>
</comment>
<dbReference type="InterPro" id="IPR015943">
    <property type="entry name" value="WD40/YVTN_repeat-like_dom_sf"/>
</dbReference>
<keyword evidence="2 4" id="KW-0853">WD repeat</keyword>
<dbReference type="PROSITE" id="PS50294">
    <property type="entry name" value="WD_REPEATS_REGION"/>
    <property type="match status" value="1"/>
</dbReference>
<dbReference type="Proteomes" id="UP000639338">
    <property type="component" value="Unassembled WGS sequence"/>
</dbReference>
<evidence type="ECO:0000313" key="7">
    <source>
        <dbReference type="Proteomes" id="UP000639338"/>
    </source>
</evidence>
<accession>A0A834XYS2</accession>
<dbReference type="EMBL" id="JACMRX010000003">
    <property type="protein sequence ID" value="KAF7994147.1"/>
    <property type="molecule type" value="Genomic_DNA"/>
</dbReference>